<feature type="transmembrane region" description="Helical" evidence="7">
    <location>
        <begin position="193"/>
        <end position="214"/>
    </location>
</feature>
<feature type="transmembrane region" description="Helical" evidence="7">
    <location>
        <begin position="385"/>
        <end position="407"/>
    </location>
</feature>
<feature type="transmembrane region" description="Helical" evidence="7">
    <location>
        <begin position="295"/>
        <end position="316"/>
    </location>
</feature>
<feature type="transmembrane region" description="Helical" evidence="7">
    <location>
        <begin position="360"/>
        <end position="379"/>
    </location>
</feature>
<reference evidence="10" key="1">
    <citation type="submission" date="2016-02" db="EMBL/GenBank/DDBJ databases">
        <title>Draft genome sequence of Microdochium bolleyi, a fungal endophyte of beachgrass.</title>
        <authorList>
            <consortium name="DOE Joint Genome Institute"/>
            <person name="David A.S."/>
            <person name="May G."/>
            <person name="Haridas S."/>
            <person name="Lim J."/>
            <person name="Wang M."/>
            <person name="Labutti K."/>
            <person name="Lipzen A."/>
            <person name="Barry K."/>
            <person name="Grigoriev I.V."/>
        </authorList>
    </citation>
    <scope>NUCLEOTIDE SEQUENCE [LARGE SCALE GENOMIC DNA]</scope>
    <source>
        <strain evidence="10">J235TASD1</strain>
    </source>
</reference>
<feature type="region of interest" description="Disordered" evidence="6">
    <location>
        <begin position="1"/>
        <end position="25"/>
    </location>
</feature>
<evidence type="ECO:0000313" key="10">
    <source>
        <dbReference type="Proteomes" id="UP000070501"/>
    </source>
</evidence>
<dbReference type="GO" id="GO:0016020">
    <property type="term" value="C:membrane"/>
    <property type="evidence" value="ECO:0007669"/>
    <property type="project" value="UniProtKB-SubCell"/>
</dbReference>
<evidence type="ECO:0000256" key="1">
    <source>
        <dbReference type="ARBA" id="ARBA00004141"/>
    </source>
</evidence>
<evidence type="ECO:0000259" key="8">
    <source>
        <dbReference type="PROSITE" id="PS50850"/>
    </source>
</evidence>
<keyword evidence="3 7" id="KW-0812">Transmembrane</keyword>
<evidence type="ECO:0000256" key="3">
    <source>
        <dbReference type="ARBA" id="ARBA00022692"/>
    </source>
</evidence>
<dbReference type="InParanoid" id="A0A136JHT4"/>
<dbReference type="OrthoDB" id="2962993at2759"/>
<dbReference type="FunFam" id="1.20.1250.20:FF:000034">
    <property type="entry name" value="MFS general substrate transporter"/>
    <property type="match status" value="1"/>
</dbReference>
<dbReference type="PANTHER" id="PTHR43791:SF57">
    <property type="entry name" value="MAJOR FACILITATOR SUPERFAMILY (MFS) PROFILE DOMAIN-CONTAINING PROTEIN"/>
    <property type="match status" value="1"/>
</dbReference>
<evidence type="ECO:0000256" key="5">
    <source>
        <dbReference type="ARBA" id="ARBA00023136"/>
    </source>
</evidence>
<dbReference type="GO" id="GO:0022857">
    <property type="term" value="F:transmembrane transporter activity"/>
    <property type="evidence" value="ECO:0007669"/>
    <property type="project" value="InterPro"/>
</dbReference>
<feature type="transmembrane region" description="Helical" evidence="7">
    <location>
        <begin position="133"/>
        <end position="153"/>
    </location>
</feature>
<dbReference type="Pfam" id="PF07690">
    <property type="entry name" value="MFS_1"/>
    <property type="match status" value="1"/>
</dbReference>
<feature type="transmembrane region" description="Helical" evidence="7">
    <location>
        <begin position="226"/>
        <end position="248"/>
    </location>
</feature>
<dbReference type="PANTHER" id="PTHR43791">
    <property type="entry name" value="PERMEASE-RELATED"/>
    <property type="match status" value="1"/>
</dbReference>
<feature type="domain" description="Major facilitator superfamily (MFS) profile" evidence="8">
    <location>
        <begin position="65"/>
        <end position="478"/>
    </location>
</feature>
<keyword evidence="5 7" id="KW-0472">Membrane</keyword>
<accession>A0A136JHT4</accession>
<dbReference type="FunFam" id="1.20.1250.20:FF:000068">
    <property type="entry name" value="MFS general substrate transporter"/>
    <property type="match status" value="1"/>
</dbReference>
<keyword evidence="4 7" id="KW-1133">Transmembrane helix</keyword>
<dbReference type="SUPFAM" id="SSF103473">
    <property type="entry name" value="MFS general substrate transporter"/>
    <property type="match status" value="1"/>
</dbReference>
<feature type="transmembrane region" description="Helical" evidence="7">
    <location>
        <begin position="336"/>
        <end position="353"/>
    </location>
</feature>
<dbReference type="Gene3D" id="1.20.1250.20">
    <property type="entry name" value="MFS general substrate transporter like domains"/>
    <property type="match status" value="2"/>
</dbReference>
<sequence>MAAQDGTHSHDTSMTPSVHDAPEIAPHNEKFAAMEAKSSDDERVESAGFDEAATKKLIRKIDWTLVPFLALLYLLSFLDRTNIGNARLAGLEKDLGMDPNSLQYNNALSVFFYFYVAAEIPSNLAMKRFRPSVWIPIIMVAWGICCTAMGFVHNYEGLLTARMALGLAEGGLFPGITYYITLWYRRHECGMRMAIFFSAATAAGAFGGLLARGIVEMKGLGGLSGWQWIFVLEGILTIIVAVAAFFVMQDYPATAKFLSTEEKAEVARRLKEDRSALADEFDLKYFFHAIRDWKIWLHMFITIGIYTPLYSFSLFLPTIVAGLGTYDANTAQLMTVPPYVAACICCITAGILSDRWGQRGVFMIFFNCVAIIGFIMQIATSNNSVKYAGTFFAACGIYPNVPMGVAWNGNNIGGSTKRGVGIAMHVGFGNLGGAIAAYLYQARHKPQYYPGHGTLIATETMSTILCIIMTLYLRRENARRNRVHKAPSEYTEEEMSLERESGDNATFFRYTV</sequence>
<name>A0A136JHT4_9PEZI</name>
<dbReference type="AlphaFoldDB" id="A0A136JHT4"/>
<keyword evidence="2" id="KW-0813">Transport</keyword>
<dbReference type="InterPro" id="IPR011701">
    <property type="entry name" value="MFS"/>
</dbReference>
<feature type="transmembrane region" description="Helical" evidence="7">
    <location>
        <begin position="159"/>
        <end position="181"/>
    </location>
</feature>
<feature type="transmembrane region" description="Helical" evidence="7">
    <location>
        <begin position="452"/>
        <end position="473"/>
    </location>
</feature>
<dbReference type="FunCoup" id="A0A136JHT4">
    <property type="interactions" value="153"/>
</dbReference>
<dbReference type="Proteomes" id="UP000070501">
    <property type="component" value="Unassembled WGS sequence"/>
</dbReference>
<evidence type="ECO:0000256" key="7">
    <source>
        <dbReference type="SAM" id="Phobius"/>
    </source>
</evidence>
<comment type="subcellular location">
    <subcellularLocation>
        <location evidence="1">Membrane</location>
        <topology evidence="1">Multi-pass membrane protein</topology>
    </subcellularLocation>
</comment>
<dbReference type="InterPro" id="IPR020846">
    <property type="entry name" value="MFS_dom"/>
</dbReference>
<feature type="transmembrane region" description="Helical" evidence="7">
    <location>
        <begin position="419"/>
        <end position="440"/>
    </location>
</feature>
<dbReference type="PROSITE" id="PS50850">
    <property type="entry name" value="MFS"/>
    <property type="match status" value="1"/>
</dbReference>
<evidence type="ECO:0000256" key="6">
    <source>
        <dbReference type="SAM" id="MobiDB-lite"/>
    </source>
</evidence>
<organism evidence="9 10">
    <name type="scientific">Microdochium bolleyi</name>
    <dbReference type="NCBI Taxonomy" id="196109"/>
    <lineage>
        <taxon>Eukaryota</taxon>
        <taxon>Fungi</taxon>
        <taxon>Dikarya</taxon>
        <taxon>Ascomycota</taxon>
        <taxon>Pezizomycotina</taxon>
        <taxon>Sordariomycetes</taxon>
        <taxon>Xylariomycetidae</taxon>
        <taxon>Xylariales</taxon>
        <taxon>Microdochiaceae</taxon>
        <taxon>Microdochium</taxon>
    </lineage>
</organism>
<gene>
    <name evidence="9" type="ORF">Micbo1qcDRAFT_191379</name>
</gene>
<evidence type="ECO:0000256" key="4">
    <source>
        <dbReference type="ARBA" id="ARBA00022989"/>
    </source>
</evidence>
<dbReference type="EMBL" id="KQ964245">
    <property type="protein sequence ID" value="KXJ96698.1"/>
    <property type="molecule type" value="Genomic_DNA"/>
</dbReference>
<dbReference type="InterPro" id="IPR036259">
    <property type="entry name" value="MFS_trans_sf"/>
</dbReference>
<evidence type="ECO:0000313" key="9">
    <source>
        <dbReference type="EMBL" id="KXJ96698.1"/>
    </source>
</evidence>
<feature type="transmembrane region" description="Helical" evidence="7">
    <location>
        <begin position="61"/>
        <end position="78"/>
    </location>
</feature>
<protein>
    <submittedName>
        <fullName evidence="9">Major facilitator superfamily domain-containing protein</fullName>
    </submittedName>
</protein>
<proteinExistence type="predicted"/>
<keyword evidence="10" id="KW-1185">Reference proteome</keyword>
<evidence type="ECO:0000256" key="2">
    <source>
        <dbReference type="ARBA" id="ARBA00022448"/>
    </source>
</evidence>